<dbReference type="EMBL" id="ANJA01002931">
    <property type="protein sequence ID" value="ETO67015.1"/>
    <property type="molecule type" value="Genomic_DNA"/>
</dbReference>
<accession>A0A080ZK54</accession>
<protein>
    <submittedName>
        <fullName evidence="2">Uncharacterized protein</fullName>
    </submittedName>
</protein>
<evidence type="ECO:0000313" key="2">
    <source>
        <dbReference type="EMBL" id="ETO67015.1"/>
    </source>
</evidence>
<reference evidence="2 3" key="1">
    <citation type="submission" date="2013-11" db="EMBL/GenBank/DDBJ databases">
        <title>The Genome Sequence of Phytophthora parasitica P1976.</title>
        <authorList>
            <consortium name="The Broad Institute Genomics Platform"/>
            <person name="Russ C."/>
            <person name="Tyler B."/>
            <person name="Panabieres F."/>
            <person name="Shan W."/>
            <person name="Tripathy S."/>
            <person name="Grunwald N."/>
            <person name="Machado M."/>
            <person name="Johnson C.S."/>
            <person name="Walker B."/>
            <person name="Young S."/>
            <person name="Zeng Q."/>
            <person name="Gargeya S."/>
            <person name="Fitzgerald M."/>
            <person name="Haas B."/>
            <person name="Abouelleil A."/>
            <person name="Allen A.W."/>
            <person name="Alvarado L."/>
            <person name="Arachchi H.M."/>
            <person name="Berlin A.M."/>
            <person name="Chapman S.B."/>
            <person name="Gainer-Dewar J."/>
            <person name="Goldberg J."/>
            <person name="Griggs A."/>
            <person name="Gujja S."/>
            <person name="Hansen M."/>
            <person name="Howarth C."/>
            <person name="Imamovic A."/>
            <person name="Ireland A."/>
            <person name="Larimer J."/>
            <person name="McCowan C."/>
            <person name="Murphy C."/>
            <person name="Pearson M."/>
            <person name="Poon T.W."/>
            <person name="Priest M."/>
            <person name="Roberts A."/>
            <person name="Saif S."/>
            <person name="Shea T."/>
            <person name="Sisk P."/>
            <person name="Sykes S."/>
            <person name="Wortman J."/>
            <person name="Nusbaum C."/>
            <person name="Birren B."/>
        </authorList>
    </citation>
    <scope>NUCLEOTIDE SEQUENCE [LARGE SCALE GENOMIC DNA]</scope>
    <source>
        <strain evidence="2 3">P1976</strain>
    </source>
</reference>
<dbReference type="OrthoDB" id="123299at2759"/>
<evidence type="ECO:0000313" key="3">
    <source>
        <dbReference type="Proteomes" id="UP000028582"/>
    </source>
</evidence>
<dbReference type="AlphaFoldDB" id="A0A080ZK54"/>
<name>A0A080ZK54_PHYNI</name>
<comment type="caution">
    <text evidence="2">The sequence shown here is derived from an EMBL/GenBank/DDBJ whole genome shotgun (WGS) entry which is preliminary data.</text>
</comment>
<evidence type="ECO:0000256" key="1">
    <source>
        <dbReference type="SAM" id="MobiDB-lite"/>
    </source>
</evidence>
<feature type="region of interest" description="Disordered" evidence="1">
    <location>
        <begin position="152"/>
        <end position="175"/>
    </location>
</feature>
<dbReference type="Proteomes" id="UP000028582">
    <property type="component" value="Unassembled WGS sequence"/>
</dbReference>
<gene>
    <name evidence="2" type="ORF">F444_15959</name>
</gene>
<proteinExistence type="predicted"/>
<sequence>MREPLKSLRMLTYVHNTPIVLVLLQKLQFEKLSRGCKRFQGKHTRVVQWSGECGQMRSCENLDRSTWEEDIQDPPNATVERLLRAAGGEAEVHLANLSRSARLAPDVVSGAIADNRQLKNDWEAFGRRLGNQENVLKARRDTLEGFLEDIPLPAATDVTDPESTMENVPDTEHEP</sequence>
<organism evidence="2 3">
    <name type="scientific">Phytophthora nicotianae P1976</name>
    <dbReference type="NCBI Taxonomy" id="1317066"/>
    <lineage>
        <taxon>Eukaryota</taxon>
        <taxon>Sar</taxon>
        <taxon>Stramenopiles</taxon>
        <taxon>Oomycota</taxon>
        <taxon>Peronosporomycetes</taxon>
        <taxon>Peronosporales</taxon>
        <taxon>Peronosporaceae</taxon>
        <taxon>Phytophthora</taxon>
    </lineage>
</organism>